<protein>
    <recommendedName>
        <fullName evidence="6">FAD-binding PCMH-type domain-containing protein</fullName>
    </recommendedName>
</protein>
<evidence type="ECO:0000256" key="2">
    <source>
        <dbReference type="ARBA" id="ARBA00022630"/>
    </source>
</evidence>
<accession>G9NE05</accession>
<comment type="caution">
    <text evidence="7">The sequence shown here is derived from an EMBL/GenBank/DDBJ whole genome shotgun (WGS) entry which is preliminary data.</text>
</comment>
<dbReference type="Pfam" id="PF08031">
    <property type="entry name" value="BBE"/>
    <property type="match status" value="1"/>
</dbReference>
<evidence type="ECO:0000256" key="5">
    <source>
        <dbReference type="SAM" id="SignalP"/>
    </source>
</evidence>
<dbReference type="Proteomes" id="UP000005426">
    <property type="component" value="Unassembled WGS sequence"/>
</dbReference>
<dbReference type="eggNOG" id="ENOG502TDAC">
    <property type="taxonomic scope" value="Eukaryota"/>
</dbReference>
<gene>
    <name evidence="7" type="ORF">TRIATDRAFT_269378</name>
</gene>
<dbReference type="HOGENOM" id="CLU_018354_1_2_1"/>
<feature type="domain" description="FAD-binding PCMH-type" evidence="6">
    <location>
        <begin position="67"/>
        <end position="238"/>
    </location>
</feature>
<dbReference type="Gene3D" id="3.30.465.10">
    <property type="match status" value="1"/>
</dbReference>
<feature type="chain" id="PRO_5003524203" description="FAD-binding PCMH-type domain-containing protein" evidence="5">
    <location>
        <begin position="19"/>
        <end position="467"/>
    </location>
</feature>
<keyword evidence="2" id="KW-0285">Flavoprotein</keyword>
<dbReference type="PROSITE" id="PS51387">
    <property type="entry name" value="FAD_PCMH"/>
    <property type="match status" value="1"/>
</dbReference>
<evidence type="ECO:0000256" key="3">
    <source>
        <dbReference type="ARBA" id="ARBA00022827"/>
    </source>
</evidence>
<keyword evidence="3" id="KW-0274">FAD</keyword>
<keyword evidence="5" id="KW-0732">Signal</keyword>
<organism evidence="7 8">
    <name type="scientific">Hypocrea atroviridis (strain ATCC 20476 / IMI 206040)</name>
    <name type="common">Trichoderma atroviride</name>
    <dbReference type="NCBI Taxonomy" id="452589"/>
    <lineage>
        <taxon>Eukaryota</taxon>
        <taxon>Fungi</taxon>
        <taxon>Dikarya</taxon>
        <taxon>Ascomycota</taxon>
        <taxon>Pezizomycotina</taxon>
        <taxon>Sordariomycetes</taxon>
        <taxon>Hypocreomycetidae</taxon>
        <taxon>Hypocreales</taxon>
        <taxon>Hypocreaceae</taxon>
        <taxon>Trichoderma</taxon>
    </lineage>
</organism>
<dbReference type="InterPro" id="IPR006094">
    <property type="entry name" value="Oxid_FAD_bind_N"/>
</dbReference>
<dbReference type="STRING" id="452589.G9NE05"/>
<dbReference type="GO" id="GO:0071949">
    <property type="term" value="F:FAD binding"/>
    <property type="evidence" value="ECO:0007669"/>
    <property type="project" value="InterPro"/>
</dbReference>
<evidence type="ECO:0000256" key="1">
    <source>
        <dbReference type="ARBA" id="ARBA00005466"/>
    </source>
</evidence>
<evidence type="ECO:0000313" key="8">
    <source>
        <dbReference type="Proteomes" id="UP000005426"/>
    </source>
</evidence>
<dbReference type="AlphaFoldDB" id="G9NE05"/>
<feature type="signal peptide" evidence="5">
    <location>
        <begin position="1"/>
        <end position="18"/>
    </location>
</feature>
<dbReference type="PANTHER" id="PTHR42973">
    <property type="entry name" value="BINDING OXIDOREDUCTASE, PUTATIVE (AFU_ORTHOLOGUE AFUA_1G17690)-RELATED"/>
    <property type="match status" value="1"/>
</dbReference>
<dbReference type="InterPro" id="IPR012951">
    <property type="entry name" value="BBE"/>
</dbReference>
<evidence type="ECO:0000259" key="6">
    <source>
        <dbReference type="PROSITE" id="PS51387"/>
    </source>
</evidence>
<evidence type="ECO:0000313" key="7">
    <source>
        <dbReference type="EMBL" id="EHK51139.1"/>
    </source>
</evidence>
<evidence type="ECO:0000256" key="4">
    <source>
        <dbReference type="ARBA" id="ARBA00023002"/>
    </source>
</evidence>
<dbReference type="InterPro" id="IPR050416">
    <property type="entry name" value="FAD-linked_Oxidoreductase"/>
</dbReference>
<dbReference type="SUPFAM" id="SSF56176">
    <property type="entry name" value="FAD-binding/transporter-associated domain-like"/>
    <property type="match status" value="1"/>
</dbReference>
<keyword evidence="4" id="KW-0560">Oxidoreductase</keyword>
<dbReference type="GO" id="GO:0016491">
    <property type="term" value="F:oxidoreductase activity"/>
    <property type="evidence" value="ECO:0007669"/>
    <property type="project" value="UniProtKB-KW"/>
</dbReference>
<comment type="similarity">
    <text evidence="1">Belongs to the oxygen-dependent FAD-linked oxidoreductase family.</text>
</comment>
<dbReference type="InterPro" id="IPR016169">
    <property type="entry name" value="FAD-bd_PCMH_sub2"/>
</dbReference>
<dbReference type="PANTHER" id="PTHR42973:SF53">
    <property type="entry name" value="FAD-BINDING PCMH-TYPE DOMAIN-CONTAINING PROTEIN-RELATED"/>
    <property type="match status" value="1"/>
</dbReference>
<dbReference type="Pfam" id="PF01565">
    <property type="entry name" value="FAD_binding_4"/>
    <property type="match status" value="1"/>
</dbReference>
<sequence length="467" mass="52090">MPLFSQISLLFLLTGSEALTQRYDADSILTSQECCDAIRTEFASIVHGPASNDYSDRLSTYYSQQQHDYSPACYVKPKSTEDISKILKIAASHHCQFAVASGGHMAWAEASNTDDGFVFDLRDMNRIYISVERQTVSLGPGSKWISVYKAMDAHNLTVPGARMSDVGVGGFLAGGGYPFTSKTPGFGANSVFNYEVVLSDGTIVEANADSHSDLFWALKLAGTNYGIITRFDMNADASTEIWGAVGLYPSTEQTRTEIFPAYEEYSHRNDNTDLFISVGHLKAMGRPEKPMSPVEPVIYNEKTGQRNEVIHDPIDSLLQTPSRTAWFTLTIKVSTKLFLDFGKKAADVFALLEDAPGFSTMLGFQPFPKKFIEGNRGSPVYNTMKESDEDLTRELVQKEARNLDLLVNFTYLNYANKDQPVYEQSLTPEDLARMLRIRDKYDPSAIFRTLWKGGYKLPETPTARDEL</sequence>
<dbReference type="InterPro" id="IPR016166">
    <property type="entry name" value="FAD-bd_PCMH"/>
</dbReference>
<dbReference type="InterPro" id="IPR036318">
    <property type="entry name" value="FAD-bd_PCMH-like_sf"/>
</dbReference>
<reference evidence="7 8" key="1">
    <citation type="journal article" date="2011" name="Genome Biol.">
        <title>Comparative genome sequence analysis underscores mycoparasitism as the ancestral life style of Trichoderma.</title>
        <authorList>
            <person name="Kubicek C.P."/>
            <person name="Herrera-Estrella A."/>
            <person name="Seidl-Seiboth V."/>
            <person name="Martinez D.A."/>
            <person name="Druzhinina I.S."/>
            <person name="Thon M."/>
            <person name="Zeilinger S."/>
            <person name="Casas-Flores S."/>
            <person name="Horwitz B.A."/>
            <person name="Mukherjee P.K."/>
            <person name="Mukherjee M."/>
            <person name="Kredics L."/>
            <person name="Alcaraz L.D."/>
            <person name="Aerts A."/>
            <person name="Antal Z."/>
            <person name="Atanasova L."/>
            <person name="Cervantes-Badillo M.G."/>
            <person name="Challacombe J."/>
            <person name="Chertkov O."/>
            <person name="McCluskey K."/>
            <person name="Coulpier F."/>
            <person name="Deshpande N."/>
            <person name="von Doehren H."/>
            <person name="Ebbole D.J."/>
            <person name="Esquivel-Naranjo E.U."/>
            <person name="Fekete E."/>
            <person name="Flipphi M."/>
            <person name="Glaser F."/>
            <person name="Gomez-Rodriguez E.Y."/>
            <person name="Gruber S."/>
            <person name="Han C."/>
            <person name="Henrissat B."/>
            <person name="Hermosa R."/>
            <person name="Hernandez-Onate M."/>
            <person name="Karaffa L."/>
            <person name="Kosti I."/>
            <person name="Le Crom S."/>
            <person name="Lindquist E."/>
            <person name="Lucas S."/>
            <person name="Luebeck M."/>
            <person name="Luebeck P.S."/>
            <person name="Margeot A."/>
            <person name="Metz B."/>
            <person name="Misra M."/>
            <person name="Nevalainen H."/>
            <person name="Omann M."/>
            <person name="Packer N."/>
            <person name="Perrone G."/>
            <person name="Uresti-Rivera E.E."/>
            <person name="Salamov A."/>
            <person name="Schmoll M."/>
            <person name="Seiboth B."/>
            <person name="Shapiro H."/>
            <person name="Sukno S."/>
            <person name="Tamayo-Ramos J.A."/>
            <person name="Tisch D."/>
            <person name="Wiest A."/>
            <person name="Wilkinson H.H."/>
            <person name="Zhang M."/>
            <person name="Coutinho P.M."/>
            <person name="Kenerley C.M."/>
            <person name="Monte E."/>
            <person name="Baker S.E."/>
            <person name="Grigoriev I.V."/>
        </authorList>
    </citation>
    <scope>NUCLEOTIDE SEQUENCE [LARGE SCALE GENOMIC DNA]</scope>
    <source>
        <strain evidence="8">ATCC 20476 / IMI 206040</strain>
    </source>
</reference>
<dbReference type="OMA" id="WIGASNI"/>
<proteinExistence type="inferred from homology"/>
<name>G9NE05_HYPAI</name>
<keyword evidence="8" id="KW-1185">Reference proteome</keyword>
<dbReference type="OrthoDB" id="2151789at2759"/>
<dbReference type="EMBL" id="ABDG02000010">
    <property type="protein sequence ID" value="EHK51139.1"/>
    <property type="molecule type" value="Genomic_DNA"/>
</dbReference>